<dbReference type="PATRIC" id="fig|1423.173.peg.814"/>
<sequence length="54" mass="6462">MKHLHVYAFFFLSPIHFPPSSNKPFYFSRSIDTEKGILFEWKHKVLYSEKEGIS</sequence>
<accession>A0A0D1KSQ3</accession>
<proteinExistence type="predicted"/>
<evidence type="ECO:0000313" key="2">
    <source>
        <dbReference type="Proteomes" id="UP000032247"/>
    </source>
</evidence>
<dbReference type="Proteomes" id="UP000032247">
    <property type="component" value="Unassembled WGS sequence"/>
</dbReference>
<gene>
    <name evidence="1" type="ORF">SC09_Contig19orf00222</name>
</gene>
<comment type="caution">
    <text evidence="1">The sequence shown here is derived from an EMBL/GenBank/DDBJ whole genome shotgun (WGS) entry which is preliminary data.</text>
</comment>
<protein>
    <submittedName>
        <fullName evidence="1">Uncharacterized protein</fullName>
    </submittedName>
</protein>
<name>A0A0D1KSQ3_BACIU</name>
<dbReference type="AlphaFoldDB" id="A0A0D1KSQ3"/>
<reference evidence="1 2" key="1">
    <citation type="submission" date="2014-12" db="EMBL/GenBank/DDBJ databases">
        <title>Comparative genome analysis of Bacillus coagulans HM-08, Clostridium butyricum HM-68, Bacillus subtilis HM-66 and Bacillus licheniformis BL-09.</title>
        <authorList>
            <person name="Zhang H."/>
        </authorList>
    </citation>
    <scope>NUCLEOTIDE SEQUENCE [LARGE SCALE GENOMIC DNA]</scope>
    <source>
        <strain evidence="1 2">HM-66</strain>
    </source>
</reference>
<dbReference type="EMBL" id="JXBC01000002">
    <property type="protein sequence ID" value="KIU11930.1"/>
    <property type="molecule type" value="Genomic_DNA"/>
</dbReference>
<organism evidence="1 2">
    <name type="scientific">Bacillus subtilis</name>
    <dbReference type="NCBI Taxonomy" id="1423"/>
    <lineage>
        <taxon>Bacteria</taxon>
        <taxon>Bacillati</taxon>
        <taxon>Bacillota</taxon>
        <taxon>Bacilli</taxon>
        <taxon>Bacillales</taxon>
        <taxon>Bacillaceae</taxon>
        <taxon>Bacillus</taxon>
    </lineage>
</organism>
<evidence type="ECO:0000313" key="1">
    <source>
        <dbReference type="EMBL" id="KIU11930.1"/>
    </source>
</evidence>